<comment type="caution">
    <text evidence="2">The sequence shown here is derived from an EMBL/GenBank/DDBJ whole genome shotgun (WGS) entry which is preliminary data.</text>
</comment>
<dbReference type="RefSeq" id="XP_038815286.1">
    <property type="nucleotide sequence ID" value="XM_038949020.1"/>
</dbReference>
<proteinExistence type="predicted"/>
<evidence type="ECO:0000313" key="2">
    <source>
        <dbReference type="EMBL" id="KAF7939065.1"/>
    </source>
</evidence>
<dbReference type="GeneID" id="62228175"/>
<accession>A0ABQ7J1F9</accession>
<feature type="compositionally biased region" description="Polar residues" evidence="1">
    <location>
        <begin position="467"/>
        <end position="483"/>
    </location>
</feature>
<dbReference type="Proteomes" id="UP000783213">
    <property type="component" value="Unassembled WGS sequence"/>
</dbReference>
<gene>
    <name evidence="2" type="ORF">EAE98_001401</name>
</gene>
<sequence>MPHPPPPCWRPHIPRTELADVYGHLAEPELQGVIPLKSGLTPVTLKPHSTYDERKFADDVRWLQRLCLADFTAAELERLDVLAPLYHIYEDETAINPNADITIHPVMQRKKWNYPLPKQLADFPLGGDLDGYWNAVSGRLPVAGANDGSDDDAVYRRHCVGGHTSIHSNSKLVYLACGFVAMSEVPFTLMTPRSGWKRFNTRDPLVYGTEAGRRNVRDRILSHSKNIYFRLTSSYTDPANGVLAVDHKFGSIAGQTLTSSISNISVVNIDFHALAALLPGTVEKLNTAEIRMVQGEVAKTIIHELGHALFQQTYKTYLPNHNGNEIYFHREVIAEMGISMEQSVFGGTTRSLRDAPDDALLDLEGGVVFNDINNAGTHGNEGNPVLLNKPPVITPSLRAVSSRIQFTTIYFDMDMGSKSRFESFVMKYGTQTVKYKKVIGTKVDLKEDGTRFSSIRDPFIEFEGIPNNGQHTRLRSDTLNTSEPPRKRQRIPTAPAAVVRRARTFRGPRRTQATKPQIDTLAEFRDQDLPPCPRFDEISAYLIDNRRELALHTMCFAMPEHTLRDYILRLGGLEISAKEWRAYLLHCEAVPYLFRFQPHGRIRDISTYRGSIQLHASSWPKTDLPPFKSIDAGDERFMKKLVKGLRLCIAMDALSRKYDQFLDQIWLHSVFWDVDIETFLTLFNADVKQGDGVASMVGLDLISKEEVEDLIQVLASIRLVLTWAPKGIIRRLPLTTTECKVLTSGGTSLRDIVLPKGRSLIDWDAGYEALCKWDDEDMETNLETLDKGDTGITYADGRHESAKEYATRTEPPPVKTQAQLEAEEFAQQVLDLDTSVLAYMEAHPEAADEDIFEQSFWEMWRGFHGEGTREDAQEEFYDSLPHLKALRRGGGDAGGGGGAGGGGAGGGGAGGGGAGGGGGGLNVENIMNAMAAEGNCPEM</sequence>
<protein>
    <submittedName>
        <fullName evidence="2">Uncharacterized protein</fullName>
    </submittedName>
</protein>
<reference evidence="2 3" key="1">
    <citation type="journal article" date="2020" name="Genome Biol. Evol.">
        <title>Comparative genomics of Sclerotiniaceae.</title>
        <authorList>
            <person name="Valero Jimenez C.A."/>
            <person name="Steentjes M."/>
            <person name="Scholten O.E."/>
            <person name="Van Kan J.A.L."/>
        </authorList>
    </citation>
    <scope>NUCLEOTIDE SEQUENCE [LARGE SCALE GENOMIC DNA]</scope>
    <source>
        <strain evidence="2 3">B1</strain>
    </source>
</reference>
<feature type="region of interest" description="Disordered" evidence="1">
    <location>
        <begin position="466"/>
        <end position="492"/>
    </location>
</feature>
<organism evidence="2 3">
    <name type="scientific">Botrytis deweyae</name>
    <dbReference type="NCBI Taxonomy" id="2478750"/>
    <lineage>
        <taxon>Eukaryota</taxon>
        <taxon>Fungi</taxon>
        <taxon>Dikarya</taxon>
        <taxon>Ascomycota</taxon>
        <taxon>Pezizomycotina</taxon>
        <taxon>Leotiomycetes</taxon>
        <taxon>Helotiales</taxon>
        <taxon>Sclerotiniaceae</taxon>
        <taxon>Botrytis</taxon>
    </lineage>
</organism>
<evidence type="ECO:0000256" key="1">
    <source>
        <dbReference type="SAM" id="MobiDB-lite"/>
    </source>
</evidence>
<evidence type="ECO:0000313" key="3">
    <source>
        <dbReference type="Proteomes" id="UP000783213"/>
    </source>
</evidence>
<keyword evidence="3" id="KW-1185">Reference proteome</keyword>
<name>A0ABQ7J1F9_9HELO</name>
<dbReference type="EMBL" id="RCSX01000002">
    <property type="protein sequence ID" value="KAF7939065.1"/>
    <property type="molecule type" value="Genomic_DNA"/>
</dbReference>